<proteinExistence type="predicted"/>
<reference evidence="1" key="2">
    <citation type="journal article" date="2015" name="Fish Shellfish Immunol.">
        <title>Early steps in the European eel (Anguilla anguilla)-Vibrio vulnificus interaction in the gills: Role of the RtxA13 toxin.</title>
        <authorList>
            <person name="Callol A."/>
            <person name="Pajuelo D."/>
            <person name="Ebbesson L."/>
            <person name="Teles M."/>
            <person name="MacKenzie S."/>
            <person name="Amaro C."/>
        </authorList>
    </citation>
    <scope>NUCLEOTIDE SEQUENCE</scope>
</reference>
<dbReference type="EMBL" id="GBXM01093983">
    <property type="protein sequence ID" value="JAH14594.1"/>
    <property type="molecule type" value="Transcribed_RNA"/>
</dbReference>
<name>A0A0E9QCS5_ANGAN</name>
<dbReference type="EMBL" id="GBXM01098243">
    <property type="protein sequence ID" value="JAH10334.1"/>
    <property type="molecule type" value="Transcribed_RNA"/>
</dbReference>
<protein>
    <submittedName>
        <fullName evidence="1">Uncharacterized protein</fullName>
    </submittedName>
</protein>
<reference evidence="1" key="1">
    <citation type="submission" date="2014-11" db="EMBL/GenBank/DDBJ databases">
        <authorList>
            <person name="Amaro Gonzalez C."/>
        </authorList>
    </citation>
    <scope>NUCLEOTIDE SEQUENCE</scope>
</reference>
<dbReference type="AlphaFoldDB" id="A0A0E9QCS5"/>
<accession>A0A0E9QCS5</accession>
<dbReference type="EMBL" id="GBXM01102606">
    <property type="protein sequence ID" value="JAH05971.1"/>
    <property type="molecule type" value="Transcribed_RNA"/>
</dbReference>
<evidence type="ECO:0000313" key="1">
    <source>
        <dbReference type="EMBL" id="JAH14594.1"/>
    </source>
</evidence>
<sequence length="20" mass="2251">MKELPRVLNRGRGGKLLVLT</sequence>
<organism evidence="1">
    <name type="scientific">Anguilla anguilla</name>
    <name type="common">European freshwater eel</name>
    <name type="synonym">Muraena anguilla</name>
    <dbReference type="NCBI Taxonomy" id="7936"/>
    <lineage>
        <taxon>Eukaryota</taxon>
        <taxon>Metazoa</taxon>
        <taxon>Chordata</taxon>
        <taxon>Craniata</taxon>
        <taxon>Vertebrata</taxon>
        <taxon>Euteleostomi</taxon>
        <taxon>Actinopterygii</taxon>
        <taxon>Neopterygii</taxon>
        <taxon>Teleostei</taxon>
        <taxon>Anguilliformes</taxon>
        <taxon>Anguillidae</taxon>
        <taxon>Anguilla</taxon>
    </lineage>
</organism>